<comment type="caution">
    <text evidence="2">The sequence shown here is derived from an EMBL/GenBank/DDBJ whole genome shotgun (WGS) entry which is preliminary data.</text>
</comment>
<dbReference type="EMBL" id="JAURVH010001517">
    <property type="protein sequence ID" value="KAK5928947.1"/>
    <property type="molecule type" value="Genomic_DNA"/>
</dbReference>
<organism evidence="2 3">
    <name type="scientific">Champsocephalus gunnari</name>
    <name type="common">Mackerel icefish</name>
    <dbReference type="NCBI Taxonomy" id="52237"/>
    <lineage>
        <taxon>Eukaryota</taxon>
        <taxon>Metazoa</taxon>
        <taxon>Chordata</taxon>
        <taxon>Craniata</taxon>
        <taxon>Vertebrata</taxon>
        <taxon>Euteleostomi</taxon>
        <taxon>Actinopterygii</taxon>
        <taxon>Neopterygii</taxon>
        <taxon>Teleostei</taxon>
        <taxon>Neoteleostei</taxon>
        <taxon>Acanthomorphata</taxon>
        <taxon>Eupercaria</taxon>
        <taxon>Perciformes</taxon>
        <taxon>Notothenioidei</taxon>
        <taxon>Channichthyidae</taxon>
        <taxon>Champsocephalus</taxon>
    </lineage>
</organism>
<dbReference type="Proteomes" id="UP001331515">
    <property type="component" value="Unassembled WGS sequence"/>
</dbReference>
<proteinExistence type="predicted"/>
<evidence type="ECO:0000256" key="1">
    <source>
        <dbReference type="SAM" id="MobiDB-lite"/>
    </source>
</evidence>
<name>A0AAN8DTG9_CHAGU</name>
<evidence type="ECO:0000313" key="2">
    <source>
        <dbReference type="EMBL" id="KAK5928947.1"/>
    </source>
</evidence>
<reference evidence="2 3" key="1">
    <citation type="journal article" date="2023" name="Mol. Biol. Evol.">
        <title>Genomics of Secondarily Temperate Adaptation in the Only Non-Antarctic Icefish.</title>
        <authorList>
            <person name="Rivera-Colon A.G."/>
            <person name="Rayamajhi N."/>
            <person name="Minhas B.F."/>
            <person name="Madrigal G."/>
            <person name="Bilyk K.T."/>
            <person name="Yoon V."/>
            <person name="Hune M."/>
            <person name="Gregory S."/>
            <person name="Cheng C.H.C."/>
            <person name="Catchen J.M."/>
        </authorList>
    </citation>
    <scope>NUCLEOTIDE SEQUENCE [LARGE SCALE GENOMIC DNA]</scope>
    <source>
        <tissue evidence="2">White muscle</tissue>
    </source>
</reference>
<feature type="region of interest" description="Disordered" evidence="1">
    <location>
        <begin position="1"/>
        <end position="95"/>
    </location>
</feature>
<keyword evidence="3" id="KW-1185">Reference proteome</keyword>
<gene>
    <name evidence="2" type="ORF">CgunFtcFv8_010224</name>
</gene>
<evidence type="ECO:0000313" key="3">
    <source>
        <dbReference type="Proteomes" id="UP001331515"/>
    </source>
</evidence>
<dbReference type="AlphaFoldDB" id="A0AAN8DTG9"/>
<protein>
    <submittedName>
        <fullName evidence="2">Uncharacterized protein</fullName>
    </submittedName>
</protein>
<feature type="compositionally biased region" description="Basic and acidic residues" evidence="1">
    <location>
        <begin position="19"/>
        <end position="28"/>
    </location>
</feature>
<accession>A0AAN8DTG9</accession>
<sequence>MPPDPNRALGFSQADIVETSDRQPRRGPEPWLKSSIVGKPPAGSPDPSLSLRVAREEMEEVESLSVLPSREHKRRSEERTESSFLFKRLPSNTQD</sequence>